<evidence type="ECO:0000259" key="2">
    <source>
        <dbReference type="Pfam" id="PF25917"/>
    </source>
</evidence>
<dbReference type="SUPFAM" id="SSF111369">
    <property type="entry name" value="HlyD-like secretion proteins"/>
    <property type="match status" value="1"/>
</dbReference>
<dbReference type="PANTHER" id="PTHR30469:SF38">
    <property type="entry name" value="HLYD FAMILY SECRETION PROTEIN"/>
    <property type="match status" value="1"/>
</dbReference>
<dbReference type="Gene3D" id="1.10.287.470">
    <property type="entry name" value="Helix hairpin bin"/>
    <property type="match status" value="1"/>
</dbReference>
<feature type="domain" description="Multidrug resistance protein MdtA-like barrel-sandwich hybrid" evidence="2">
    <location>
        <begin position="52"/>
        <end position="221"/>
    </location>
</feature>
<dbReference type="NCBIfam" id="TIGR01730">
    <property type="entry name" value="RND_mfp"/>
    <property type="match status" value="1"/>
</dbReference>
<dbReference type="Gene3D" id="2.40.50.100">
    <property type="match status" value="1"/>
</dbReference>
<comment type="caution">
    <text evidence="3">The sequence shown here is derived from an EMBL/GenBank/DDBJ whole genome shotgun (WGS) entry which is preliminary data.</text>
</comment>
<dbReference type="Pfam" id="PF25917">
    <property type="entry name" value="BSH_RND"/>
    <property type="match status" value="1"/>
</dbReference>
<keyword evidence="4" id="KW-1185">Reference proteome</keyword>
<gene>
    <name evidence="3" type="ORF">J3R73_004702</name>
</gene>
<comment type="similarity">
    <text evidence="1">Belongs to the membrane fusion protein (MFP) (TC 8.A.1) family.</text>
</comment>
<sequence length="378" mass="40578">MVRYIFLFLVVLAAAGLFSGWYVWPADVEAYVVQQRPVVREIAGPGLLGSNNQVVVTARIQAFLAEVRVDQNDVVKAGDILATLNSTELEYQLASAVATSRAAEETVQESQLEGDRLAIAAATAMADLNRRKALLGKQTVSKSEFDAVESAQKQAASQVLRAGVTVERAKAQAAAAAADVERLRSRLAETTIRSPIDGVVVSRSRTVGDLLSPGVELMQIVDPKSLLVFARFDESAMASLHPGQVARVAFSSNPQRPYPASILRIGRQVDQETREFTVDLKLDEVPASWAVGQRANVVIEAGSPSPGIAVPQRFLARSEGRVGLWVAHDGRAYWSPVSLGYASGTDIEITRGLNAGDVVLNPAGRFQYQSVAIRTAGK</sequence>
<evidence type="ECO:0000313" key="3">
    <source>
        <dbReference type="EMBL" id="MDQ0394910.1"/>
    </source>
</evidence>
<dbReference type="InterPro" id="IPR058625">
    <property type="entry name" value="MdtA-like_BSH"/>
</dbReference>
<dbReference type="InterPro" id="IPR006143">
    <property type="entry name" value="RND_pump_MFP"/>
</dbReference>
<name>A0ABU0FJX4_9HYPH</name>
<dbReference type="Gene3D" id="2.40.420.20">
    <property type="match status" value="1"/>
</dbReference>
<dbReference type="PANTHER" id="PTHR30469">
    <property type="entry name" value="MULTIDRUG RESISTANCE PROTEIN MDTA"/>
    <property type="match status" value="1"/>
</dbReference>
<dbReference type="EMBL" id="JAUSVK010000001">
    <property type="protein sequence ID" value="MDQ0394910.1"/>
    <property type="molecule type" value="Genomic_DNA"/>
</dbReference>
<accession>A0ABU0FJX4</accession>
<dbReference type="RefSeq" id="WP_307432865.1">
    <property type="nucleotide sequence ID" value="NZ_JAUSVK010000001.1"/>
</dbReference>
<proteinExistence type="inferred from homology"/>
<reference evidence="3 4" key="1">
    <citation type="submission" date="2023-07" db="EMBL/GenBank/DDBJ databases">
        <title>Genomic Encyclopedia of Type Strains, Phase IV (KMG-IV): sequencing the most valuable type-strain genomes for metagenomic binning, comparative biology and taxonomic classification.</title>
        <authorList>
            <person name="Goeker M."/>
        </authorList>
    </citation>
    <scope>NUCLEOTIDE SEQUENCE [LARGE SCALE GENOMIC DNA]</scope>
    <source>
        <strain evidence="3 4">DSM 5896</strain>
    </source>
</reference>
<organism evidence="3 4">
    <name type="scientific">Labrys monachus</name>
    <dbReference type="NCBI Taxonomy" id="217067"/>
    <lineage>
        <taxon>Bacteria</taxon>
        <taxon>Pseudomonadati</taxon>
        <taxon>Pseudomonadota</taxon>
        <taxon>Alphaproteobacteria</taxon>
        <taxon>Hyphomicrobiales</taxon>
        <taxon>Xanthobacteraceae</taxon>
        <taxon>Labrys</taxon>
    </lineage>
</organism>
<dbReference type="Proteomes" id="UP001237448">
    <property type="component" value="Unassembled WGS sequence"/>
</dbReference>
<evidence type="ECO:0000313" key="4">
    <source>
        <dbReference type="Proteomes" id="UP001237448"/>
    </source>
</evidence>
<evidence type="ECO:0000256" key="1">
    <source>
        <dbReference type="ARBA" id="ARBA00009477"/>
    </source>
</evidence>
<protein>
    <submittedName>
        <fullName evidence="3">HlyD family secretion protein</fullName>
    </submittedName>
</protein>
<dbReference type="Gene3D" id="2.40.30.170">
    <property type="match status" value="1"/>
</dbReference>